<gene>
    <name evidence="1" type="ORF">UFOVP824_38</name>
</gene>
<protein>
    <submittedName>
        <fullName evidence="1">Uncharacterized protein</fullName>
    </submittedName>
</protein>
<proteinExistence type="predicted"/>
<organism evidence="1">
    <name type="scientific">uncultured Caudovirales phage</name>
    <dbReference type="NCBI Taxonomy" id="2100421"/>
    <lineage>
        <taxon>Viruses</taxon>
        <taxon>Duplodnaviria</taxon>
        <taxon>Heunggongvirae</taxon>
        <taxon>Uroviricota</taxon>
        <taxon>Caudoviricetes</taxon>
        <taxon>Peduoviridae</taxon>
        <taxon>Maltschvirus</taxon>
        <taxon>Maltschvirus maltsch</taxon>
    </lineage>
</organism>
<name>A0A6J5P7L9_9CAUD</name>
<dbReference type="EMBL" id="LR796777">
    <property type="protein sequence ID" value="CAB4165188.1"/>
    <property type="molecule type" value="Genomic_DNA"/>
</dbReference>
<sequence length="85" mass="9753">MPQQHILVADGFEQAFLGIATDFAGYRRAVYDYGKCVQVLMRRDKMSREDAIEYLDFNVVGAYVGEATPIWVERMKFHSLIDDCA</sequence>
<accession>A0A6J5P7L9</accession>
<evidence type="ECO:0000313" key="1">
    <source>
        <dbReference type="EMBL" id="CAB4165188.1"/>
    </source>
</evidence>
<reference evidence="1" key="1">
    <citation type="submission" date="2020-04" db="EMBL/GenBank/DDBJ databases">
        <authorList>
            <person name="Chiriac C."/>
            <person name="Salcher M."/>
            <person name="Ghai R."/>
            <person name="Kavagutti S V."/>
        </authorList>
    </citation>
    <scope>NUCLEOTIDE SEQUENCE</scope>
</reference>